<dbReference type="AlphaFoldDB" id="X1PHG4"/>
<reference evidence="2" key="1">
    <citation type="journal article" date="2014" name="Front. Microbiol.">
        <title>High frequency of phylogenetically diverse reductive dehalogenase-homologous genes in deep subseafloor sedimentary metagenomes.</title>
        <authorList>
            <person name="Kawai M."/>
            <person name="Futagami T."/>
            <person name="Toyoda A."/>
            <person name="Takaki Y."/>
            <person name="Nishi S."/>
            <person name="Hori S."/>
            <person name="Arai W."/>
            <person name="Tsubouchi T."/>
            <person name="Morono Y."/>
            <person name="Uchiyama I."/>
            <person name="Ito T."/>
            <person name="Fujiyama A."/>
            <person name="Inagaki F."/>
            <person name="Takami H."/>
        </authorList>
    </citation>
    <scope>NUCLEOTIDE SEQUENCE</scope>
    <source>
        <strain evidence="2">Expedition CK06-06</strain>
    </source>
</reference>
<keyword evidence="1" id="KW-0812">Transmembrane</keyword>
<protein>
    <submittedName>
        <fullName evidence="2">Uncharacterized protein</fullName>
    </submittedName>
</protein>
<gene>
    <name evidence="2" type="ORF">S06H3_63263</name>
</gene>
<sequence>MGYFKILAAIPGFFLSSFIFMLLWGVIAPDFGIEKIGYPMAMLITITLWLAVAPLAAAGRGKRE</sequence>
<name>X1PHG4_9ZZZZ</name>
<evidence type="ECO:0000256" key="1">
    <source>
        <dbReference type="SAM" id="Phobius"/>
    </source>
</evidence>
<keyword evidence="1" id="KW-0472">Membrane</keyword>
<dbReference type="EMBL" id="BARV01041920">
    <property type="protein sequence ID" value="GAI55303.1"/>
    <property type="molecule type" value="Genomic_DNA"/>
</dbReference>
<evidence type="ECO:0000313" key="2">
    <source>
        <dbReference type="EMBL" id="GAI55303.1"/>
    </source>
</evidence>
<feature type="transmembrane region" description="Helical" evidence="1">
    <location>
        <begin position="7"/>
        <end position="27"/>
    </location>
</feature>
<keyword evidence="1" id="KW-1133">Transmembrane helix</keyword>
<accession>X1PHG4</accession>
<proteinExistence type="predicted"/>
<feature type="transmembrane region" description="Helical" evidence="1">
    <location>
        <begin position="39"/>
        <end position="58"/>
    </location>
</feature>
<organism evidence="2">
    <name type="scientific">marine sediment metagenome</name>
    <dbReference type="NCBI Taxonomy" id="412755"/>
    <lineage>
        <taxon>unclassified sequences</taxon>
        <taxon>metagenomes</taxon>
        <taxon>ecological metagenomes</taxon>
    </lineage>
</organism>
<comment type="caution">
    <text evidence="2">The sequence shown here is derived from an EMBL/GenBank/DDBJ whole genome shotgun (WGS) entry which is preliminary data.</text>
</comment>